<comment type="caution">
    <text evidence="9">The sequence shown here is derived from an EMBL/GenBank/DDBJ whole genome shotgun (WGS) entry which is preliminary data.</text>
</comment>
<evidence type="ECO:0000256" key="5">
    <source>
        <dbReference type="RuleBase" id="RU368084"/>
    </source>
</evidence>
<reference evidence="9 10" key="1">
    <citation type="submission" date="2020-11" db="EMBL/GenBank/DDBJ databases">
        <title>Kefir isolates.</title>
        <authorList>
            <person name="Marcisauskas S."/>
            <person name="Kim Y."/>
            <person name="Blasche S."/>
        </authorList>
    </citation>
    <scope>NUCLEOTIDE SEQUENCE [LARGE SCALE GENOMIC DNA]</scope>
    <source>
        <strain evidence="9 10">OG2</strain>
    </source>
</reference>
<keyword evidence="10" id="KW-1185">Reference proteome</keyword>
<dbReference type="GO" id="GO:0006260">
    <property type="term" value="P:DNA replication"/>
    <property type="evidence" value="ECO:0007669"/>
    <property type="project" value="UniProtKB-UniRule"/>
</dbReference>
<keyword evidence="3 5" id="KW-0235">DNA replication</keyword>
<comment type="subunit">
    <text evidence="5">Component of the origin recognition complex (ORC).</text>
</comment>
<evidence type="ECO:0000313" key="9">
    <source>
        <dbReference type="EMBL" id="KAG0660209.1"/>
    </source>
</evidence>
<dbReference type="InterPro" id="IPR056773">
    <property type="entry name" value="WHD_ORC2"/>
</dbReference>
<evidence type="ECO:0000259" key="8">
    <source>
        <dbReference type="Pfam" id="PF24882"/>
    </source>
</evidence>
<feature type="compositionally biased region" description="Basic and acidic residues" evidence="6">
    <location>
        <begin position="73"/>
        <end position="96"/>
    </location>
</feature>
<organism evidence="9 10">
    <name type="scientific">Maudiozyma exigua</name>
    <name type="common">Yeast</name>
    <name type="synonym">Kazachstania exigua</name>
    <dbReference type="NCBI Taxonomy" id="34358"/>
    <lineage>
        <taxon>Eukaryota</taxon>
        <taxon>Fungi</taxon>
        <taxon>Dikarya</taxon>
        <taxon>Ascomycota</taxon>
        <taxon>Saccharomycotina</taxon>
        <taxon>Saccharomycetes</taxon>
        <taxon>Saccharomycetales</taxon>
        <taxon>Saccharomycetaceae</taxon>
        <taxon>Maudiozyma</taxon>
    </lineage>
</organism>
<evidence type="ECO:0000313" key="10">
    <source>
        <dbReference type="Proteomes" id="UP000750334"/>
    </source>
</evidence>
<comment type="function">
    <text evidence="5">Component of the origin recognition complex (ORC) that binds origins of replication. DNA-binding is ATP-dependent. ORC is required to assemble the pre-replication complex necessary to initiate DNA replication.</text>
</comment>
<name>A0A9P6W058_MAUEX</name>
<dbReference type="OrthoDB" id="346673at2759"/>
<feature type="region of interest" description="Disordered" evidence="6">
    <location>
        <begin position="70"/>
        <end position="199"/>
    </location>
</feature>
<dbReference type="Pfam" id="PF24882">
    <property type="entry name" value="WHD_ORC2"/>
    <property type="match status" value="1"/>
</dbReference>
<dbReference type="Pfam" id="PF04084">
    <property type="entry name" value="RecA-like_ORC2"/>
    <property type="match status" value="1"/>
</dbReference>
<feature type="domain" description="Origin recognition complex subunit 2 RecA-like" evidence="7">
    <location>
        <begin position="307"/>
        <end position="500"/>
    </location>
</feature>
<dbReference type="GO" id="GO:0005664">
    <property type="term" value="C:nuclear origin of replication recognition complex"/>
    <property type="evidence" value="ECO:0007669"/>
    <property type="project" value="UniProtKB-UniRule"/>
</dbReference>
<dbReference type="GO" id="GO:0003688">
    <property type="term" value="F:DNA replication origin binding"/>
    <property type="evidence" value="ECO:0007669"/>
    <property type="project" value="UniProtKB-UniRule"/>
</dbReference>
<protein>
    <recommendedName>
        <fullName evidence="5">Origin recognition complex subunit 2</fullName>
    </recommendedName>
</protein>
<evidence type="ECO:0000256" key="3">
    <source>
        <dbReference type="ARBA" id="ARBA00022705"/>
    </source>
</evidence>
<dbReference type="InterPro" id="IPR056772">
    <property type="entry name" value="RecA-like_ORC2"/>
</dbReference>
<dbReference type="PANTHER" id="PTHR14052">
    <property type="entry name" value="ORIGIN RECOGNITION COMPLEX SUBUNIT 2"/>
    <property type="match status" value="1"/>
</dbReference>
<dbReference type="AlphaFoldDB" id="A0A9P6W058"/>
<dbReference type="PANTHER" id="PTHR14052:SF0">
    <property type="entry name" value="ORIGIN RECOGNITION COMPLEX SUBUNIT 2"/>
    <property type="match status" value="1"/>
</dbReference>
<evidence type="ECO:0000256" key="2">
    <source>
        <dbReference type="ARBA" id="ARBA00007421"/>
    </source>
</evidence>
<feature type="domain" description="Origin recognition complex subunit 2 winged-helix" evidence="8">
    <location>
        <begin position="570"/>
        <end position="631"/>
    </location>
</feature>
<proteinExistence type="inferred from homology"/>
<feature type="compositionally biased region" description="Basic and acidic residues" evidence="6">
    <location>
        <begin position="123"/>
        <end position="145"/>
    </location>
</feature>
<feature type="compositionally biased region" description="Basic residues" evidence="6">
    <location>
        <begin position="146"/>
        <end position="163"/>
    </location>
</feature>
<evidence type="ECO:0000256" key="4">
    <source>
        <dbReference type="ARBA" id="ARBA00023242"/>
    </source>
</evidence>
<evidence type="ECO:0000259" key="7">
    <source>
        <dbReference type="Pfam" id="PF04084"/>
    </source>
</evidence>
<dbReference type="InterPro" id="IPR007220">
    <property type="entry name" value="ORC2"/>
</dbReference>
<sequence>MAVDEDIIGHTDILSSPSKAKGQANVHYGRTPVSVRVVSKSRRRGKQSPRKDQIEKIKVPISVARLLSSGLKRTRESEMNRSMEDEESTKTRKEVNLKISADNILPSGSRRQHKSIQDIDIDNGVKDDTSDNEYHAEDEKGVESKQKKRKYPQKNAIKPKRKRENSTNITETKKLSPEPDLKPGTPKKGASTSSSSILEEQEFTSPIKKIILSNLKEYKKQVSFNDLKLNKKFTKTHLPLKYTPQYMKQLQTEKGTINFLDTFEGYIDQKRPLKRSKNTMGMAPTIVREDFAAITNLFNKRFQRSSKDKLEALQKKLYPQYWFELSRGFTLLFYGIGSKRAFLEDLAINYVSAKFRQTEILDNQQIDPHYKNPYDTAVPCVIVNGYNPTCNYRDILKDITDIMFPESMAKMEAKYWGNHSMIHIQKMAEYYKTQPDNIKLIIVIHNIDGPSLRKLIFQQILSQLATIKQIAIIASADHVYAPLLWDATKSQNYNFIFHNVTSYEASEVESSFQDVMKLGTEESSTGAEGAKFVLDSLTSNAKKLYKLLLEAQMAVMENEWNNKVAPGRRGNAMVGVEFKKFLGICTADFVVSNEVSLRTILKEFIDHKMAFLKKINKNGSEMLWAGYSYSEMKKLLETTLADVS</sequence>
<feature type="region of interest" description="Disordered" evidence="6">
    <location>
        <begin position="37"/>
        <end position="56"/>
    </location>
</feature>
<gene>
    <name evidence="9" type="primary">ORC2</name>
    <name evidence="9" type="ORF">C6P45_001625</name>
</gene>
<dbReference type="Proteomes" id="UP000750334">
    <property type="component" value="Unassembled WGS sequence"/>
</dbReference>
<keyword evidence="4 5" id="KW-0539">Nucleus</keyword>
<evidence type="ECO:0000256" key="1">
    <source>
        <dbReference type="ARBA" id="ARBA00004123"/>
    </source>
</evidence>
<comment type="subcellular location">
    <subcellularLocation>
        <location evidence="1 5">Nucleus</location>
    </subcellularLocation>
</comment>
<comment type="similarity">
    <text evidence="2 5">Belongs to the ORC2 family.</text>
</comment>
<accession>A0A9P6W058</accession>
<feature type="compositionally biased region" description="Basic and acidic residues" evidence="6">
    <location>
        <begin position="171"/>
        <end position="181"/>
    </location>
</feature>
<evidence type="ECO:0000256" key="6">
    <source>
        <dbReference type="SAM" id="MobiDB-lite"/>
    </source>
</evidence>
<dbReference type="EMBL" id="PUHR01000179">
    <property type="protein sequence ID" value="KAG0660209.1"/>
    <property type="molecule type" value="Genomic_DNA"/>
</dbReference>
<feature type="compositionally biased region" description="Basic residues" evidence="6">
    <location>
        <begin position="39"/>
        <end position="48"/>
    </location>
</feature>